<dbReference type="Proteomes" id="UP001190700">
    <property type="component" value="Unassembled WGS sequence"/>
</dbReference>
<feature type="compositionally biased region" description="Low complexity" evidence="1">
    <location>
        <begin position="585"/>
        <end position="625"/>
    </location>
</feature>
<dbReference type="AlphaFoldDB" id="A0AAE0F476"/>
<dbReference type="InterPro" id="IPR003903">
    <property type="entry name" value="UIM_dom"/>
</dbReference>
<feature type="region of interest" description="Disordered" evidence="1">
    <location>
        <begin position="566"/>
        <end position="907"/>
    </location>
</feature>
<feature type="region of interest" description="Disordered" evidence="1">
    <location>
        <begin position="412"/>
        <end position="495"/>
    </location>
</feature>
<evidence type="ECO:0000256" key="1">
    <source>
        <dbReference type="SAM" id="MobiDB-lite"/>
    </source>
</evidence>
<feature type="compositionally biased region" description="Low complexity" evidence="1">
    <location>
        <begin position="349"/>
        <end position="388"/>
    </location>
</feature>
<dbReference type="EMBL" id="LGRX02027184">
    <property type="protein sequence ID" value="KAK3249730.1"/>
    <property type="molecule type" value="Genomic_DNA"/>
</dbReference>
<evidence type="ECO:0000313" key="2">
    <source>
        <dbReference type="EMBL" id="KAK3249730.1"/>
    </source>
</evidence>
<sequence>MGDDPLTVKWWCSWCSKLCIHTLTEENVFARSIYTCGHCHRRTLPCSTCDEAGAEGGDLWDNWFCAVCGGDRDYWPMTRSQPRPGGLPYGQPPVFYGQQANGQQVFYVPVSQLPQGYYVPPHTGYGPVMQHPGMQQPVMQQPPQQQPVPARAPAPVQLSEEEEALQRALFLSLEEAQEPSKATSRDAILRLEVERQIEEWKVHMYADNPHLESIPRIREMEERGRITARLIAEGYGKPSSAGVEVPPPAKSASARRPGGKARQTQEEADMEKAIAESLALSSKKMFDNGEGRAATNSMSALFGDEEEEDDGHGSGGRQAEVAQAASAGEASSSRSAMEPHPRSTAAQGVSLVVPEPAPSAASTSSLPVAGTSSSSSSSSSFSSSAAATLPAVTVATAVPAVVEAVATKEPNTKVANEADARPKTTGTTGAVSSSAGTSPAQSSIAVDPIASRLMATQLSGADDESDDGSFEDDDDDDDSCVHDAKARNAVSPPAVVPVASSLTAEVVNDGPAIQLSDEAAAAAEAEVATPASAPSPGASKASSKATVILEASGPAAAATVSVEGLAAETPKSGTKSGAVTGVQAAQCTRQQQSLAQQAAQQVQKRNSVSSAATTPSVAAETSPAPAERRASTTENNPFATLKSRDQRETAEAARLLASMGGASPSPTRPNPASSAPSPAQEKVPAPVQSSPKAAAKPAPSPEPATAAAAKSVTPAAARDPKAASSAASVPVSSPRSFQKVSAAATPEVTAPQQAERRASTTENNPFATLKSRDQRETAEAARLLASMGGASPSPTRPNPASSAPSPAQEKVPAPVQSSPKAAAKPAPSPEPATAAAAKSVTPAAAGQKGVVSAVAPVTAAPSPTPSAQAKVPAVREKPAAAKSANKKASAAAPKGAEDDANAELSAAARRYMQMTAGRNSNGASSDEDDE</sequence>
<feature type="region of interest" description="Disordered" evidence="1">
    <location>
        <begin position="237"/>
        <end position="271"/>
    </location>
</feature>
<accession>A0AAE0F476</accession>
<feature type="compositionally biased region" description="Basic and acidic residues" evidence="1">
    <location>
        <begin position="642"/>
        <end position="651"/>
    </location>
</feature>
<protein>
    <submittedName>
        <fullName evidence="2">Uncharacterized protein</fullName>
    </submittedName>
</protein>
<feature type="compositionally biased region" description="Low complexity" evidence="1">
    <location>
        <begin position="424"/>
        <end position="443"/>
    </location>
</feature>
<feature type="compositionally biased region" description="Low complexity" evidence="1">
    <location>
        <begin position="662"/>
        <end position="734"/>
    </location>
</feature>
<keyword evidence="3" id="KW-1185">Reference proteome</keyword>
<feature type="compositionally biased region" description="Basic and acidic residues" evidence="1">
    <location>
        <begin position="770"/>
        <end position="779"/>
    </location>
</feature>
<feature type="region of interest" description="Disordered" evidence="1">
    <location>
        <begin position="526"/>
        <end position="545"/>
    </location>
</feature>
<gene>
    <name evidence="2" type="ORF">CYMTET_40858</name>
</gene>
<proteinExistence type="predicted"/>
<name>A0AAE0F476_9CHLO</name>
<feature type="compositionally biased region" description="Low complexity" evidence="1">
    <location>
        <begin position="790"/>
        <end position="867"/>
    </location>
</feature>
<feature type="compositionally biased region" description="Low complexity" evidence="1">
    <location>
        <begin position="880"/>
        <end position="894"/>
    </location>
</feature>
<organism evidence="2 3">
    <name type="scientific">Cymbomonas tetramitiformis</name>
    <dbReference type="NCBI Taxonomy" id="36881"/>
    <lineage>
        <taxon>Eukaryota</taxon>
        <taxon>Viridiplantae</taxon>
        <taxon>Chlorophyta</taxon>
        <taxon>Pyramimonadophyceae</taxon>
        <taxon>Pyramimonadales</taxon>
        <taxon>Pyramimonadaceae</taxon>
        <taxon>Cymbomonas</taxon>
    </lineage>
</organism>
<dbReference type="PROSITE" id="PS50330">
    <property type="entry name" value="UIM"/>
    <property type="match status" value="1"/>
</dbReference>
<reference evidence="2 3" key="1">
    <citation type="journal article" date="2015" name="Genome Biol. Evol.">
        <title>Comparative Genomics of a Bacterivorous Green Alga Reveals Evolutionary Causalities and Consequences of Phago-Mixotrophic Mode of Nutrition.</title>
        <authorList>
            <person name="Burns J.A."/>
            <person name="Paasch A."/>
            <person name="Narechania A."/>
            <person name="Kim E."/>
        </authorList>
    </citation>
    <scope>NUCLEOTIDE SEQUENCE [LARGE SCALE GENOMIC DNA]</scope>
    <source>
        <strain evidence="2 3">PLY_AMNH</strain>
    </source>
</reference>
<evidence type="ECO:0000313" key="3">
    <source>
        <dbReference type="Proteomes" id="UP001190700"/>
    </source>
</evidence>
<feature type="region of interest" description="Disordered" evidence="1">
    <location>
        <begin position="304"/>
        <end position="388"/>
    </location>
</feature>
<comment type="caution">
    <text evidence="2">The sequence shown here is derived from an EMBL/GenBank/DDBJ whole genome shotgun (WGS) entry which is preliminary data.</text>
</comment>
<feature type="compositionally biased region" description="Acidic residues" evidence="1">
    <location>
        <begin position="461"/>
        <end position="478"/>
    </location>
</feature>
<feature type="compositionally biased region" description="Low complexity" evidence="1">
    <location>
        <begin position="317"/>
        <end position="336"/>
    </location>
</feature>